<feature type="domain" description="TLC" evidence="12">
    <location>
        <begin position="179"/>
        <end position="398"/>
    </location>
</feature>
<dbReference type="EMBL" id="CCBP010000100">
    <property type="protein sequence ID" value="CDO71251.1"/>
    <property type="molecule type" value="Genomic_DNA"/>
</dbReference>
<feature type="transmembrane region" description="Helical" evidence="11">
    <location>
        <begin position="362"/>
        <end position="388"/>
    </location>
</feature>
<dbReference type="GO" id="GO:0005789">
    <property type="term" value="C:endoplasmic reticulum membrane"/>
    <property type="evidence" value="ECO:0007669"/>
    <property type="project" value="UniProtKB-SubCell"/>
</dbReference>
<evidence type="ECO:0000256" key="4">
    <source>
        <dbReference type="ARBA" id="ARBA00022692"/>
    </source>
</evidence>
<keyword evidence="4 9" id="KW-0812">Transmembrane</keyword>
<evidence type="ECO:0000256" key="11">
    <source>
        <dbReference type="SAM" id="Phobius"/>
    </source>
</evidence>
<dbReference type="STRING" id="5643.A0A060SAJ0"/>
<dbReference type="SMART" id="SM00724">
    <property type="entry name" value="TLC"/>
    <property type="match status" value="1"/>
</dbReference>
<keyword evidence="14" id="KW-1185">Reference proteome</keyword>
<dbReference type="PROSITE" id="PS50922">
    <property type="entry name" value="TLC"/>
    <property type="match status" value="1"/>
</dbReference>
<evidence type="ECO:0000256" key="7">
    <source>
        <dbReference type="ARBA" id="ARBA00023136"/>
    </source>
</evidence>
<accession>A0A060SAJ0</accession>
<gene>
    <name evidence="13" type="ORF">BN946_scf184908.g8</name>
</gene>
<dbReference type="HOGENOM" id="CLU_028277_4_1_1"/>
<evidence type="ECO:0000313" key="14">
    <source>
        <dbReference type="Proteomes" id="UP000029665"/>
    </source>
</evidence>
<name>A0A060SAJ0_PYCCI</name>
<evidence type="ECO:0000256" key="5">
    <source>
        <dbReference type="ARBA" id="ARBA00022824"/>
    </source>
</evidence>
<evidence type="ECO:0000256" key="2">
    <source>
        <dbReference type="ARBA" id="ARBA00009808"/>
    </source>
</evidence>
<keyword evidence="8" id="KW-0325">Glycoprotein</keyword>
<dbReference type="Pfam" id="PF03798">
    <property type="entry name" value="TRAM_LAG1_CLN8"/>
    <property type="match status" value="1"/>
</dbReference>
<feature type="transmembrane region" description="Helical" evidence="11">
    <location>
        <begin position="81"/>
        <end position="102"/>
    </location>
</feature>
<evidence type="ECO:0000259" key="12">
    <source>
        <dbReference type="PROSITE" id="PS50922"/>
    </source>
</evidence>
<evidence type="ECO:0000256" key="3">
    <source>
        <dbReference type="ARBA" id="ARBA00022679"/>
    </source>
</evidence>
<comment type="subcellular location">
    <subcellularLocation>
        <location evidence="1">Endoplasmic reticulum membrane</location>
        <topology evidence="1">Multi-pass membrane protein</topology>
    </subcellularLocation>
</comment>
<dbReference type="GO" id="GO:0050291">
    <property type="term" value="F:sphingosine N-acyltransferase activity"/>
    <property type="evidence" value="ECO:0007669"/>
    <property type="project" value="InterPro"/>
</dbReference>
<dbReference type="OrthoDB" id="3053196at2759"/>
<reference evidence="13" key="1">
    <citation type="submission" date="2014-01" db="EMBL/GenBank/DDBJ databases">
        <title>The genome of the white-rot fungus Pycnoporus cinnabarinus: a basidiomycete model with a versatile arsenal for lignocellulosic biomass breakdown.</title>
        <authorList>
            <person name="Levasseur A."/>
            <person name="Lomascolo A."/>
            <person name="Ruiz-Duenas F.J."/>
            <person name="Uzan E."/>
            <person name="Piumi F."/>
            <person name="Kues U."/>
            <person name="Ram A.F.J."/>
            <person name="Murat C."/>
            <person name="Haon M."/>
            <person name="Benoit I."/>
            <person name="Arfi Y."/>
            <person name="Chevret D."/>
            <person name="Drula E."/>
            <person name="Kwon M.J."/>
            <person name="Gouret P."/>
            <person name="Lesage-Meessen L."/>
            <person name="Lombard V."/>
            <person name="Mariette J."/>
            <person name="Noirot C."/>
            <person name="Park J."/>
            <person name="Patyshakuliyeva A."/>
            <person name="Wieneger R.A.B."/>
            <person name="Wosten H.A.B."/>
            <person name="Martin F."/>
            <person name="Coutinho P.M."/>
            <person name="de Vries R."/>
            <person name="Martinez A.T."/>
            <person name="Klopp C."/>
            <person name="Pontarotti P."/>
            <person name="Henrissat B."/>
            <person name="Record E."/>
        </authorList>
    </citation>
    <scope>NUCLEOTIDE SEQUENCE [LARGE SCALE GENOMIC DNA]</scope>
    <source>
        <strain evidence="13">BRFM137</strain>
    </source>
</reference>
<dbReference type="InterPro" id="IPR016439">
    <property type="entry name" value="Lag1/Lac1-like"/>
</dbReference>
<dbReference type="OMA" id="LCRLCML"/>
<evidence type="ECO:0000256" key="6">
    <source>
        <dbReference type="ARBA" id="ARBA00022989"/>
    </source>
</evidence>
<comment type="caution">
    <text evidence="13">The sequence shown here is derived from an EMBL/GenBank/DDBJ whole genome shotgun (WGS) entry which is preliminary data.</text>
</comment>
<feature type="region of interest" description="Disordered" evidence="10">
    <location>
        <begin position="405"/>
        <end position="424"/>
    </location>
</feature>
<sequence length="424" mass="50279">MSRSPGNTKSKKARAEHIPSSFERIETDPAHHLAGPFRPQTPLGQEFPATPPVDTTRPRSPVVRWSTESQGFWEDIKSLRWVVVPTSSLKILLLVVVLWANWEILAPHVSKNIPNPFAPLIFISHRVPGSPDDDPRYQKGYLDLVFIAYYIVFWSFVRQSFTIYVCRPIAQWFGIRKEAKLDRFGEQGYAVAYFFVMAAWGMRIMSQLPTWWYRTDQFWIDYPHWEMKPELKRYYLMQAAYWCQQLLVLLLGLEKPRKDYNELVAHHFVTIWLVGWSYLINLTYIGNAVYLSMDLPDTLLGLSKLLNYIQWNRTKTAVFAVFIVVWSYFRHWLNWVMLWSVWYEFDLMPETSKRWSPRDGVWMVWWMKYQVFAPIVLLQALNLFWYVLIWRIAYRALFTAGVKATDERSDDEDDGEPDEVDKDE</sequence>
<proteinExistence type="inferred from homology"/>
<keyword evidence="7 9" id="KW-0472">Membrane</keyword>
<dbReference type="PANTHER" id="PTHR12560">
    <property type="entry name" value="LONGEVITY ASSURANCE FACTOR 1 LAG1"/>
    <property type="match status" value="1"/>
</dbReference>
<evidence type="ECO:0000256" key="1">
    <source>
        <dbReference type="ARBA" id="ARBA00004477"/>
    </source>
</evidence>
<keyword evidence="6 11" id="KW-1133">Transmembrane helix</keyword>
<protein>
    <recommendedName>
        <fullName evidence="12">TLC domain-containing protein</fullName>
    </recommendedName>
</protein>
<feature type="transmembrane region" description="Helical" evidence="11">
    <location>
        <begin position="263"/>
        <end position="282"/>
    </location>
</feature>
<feature type="transmembrane region" description="Helical" evidence="11">
    <location>
        <begin position="191"/>
        <end position="213"/>
    </location>
</feature>
<evidence type="ECO:0000256" key="10">
    <source>
        <dbReference type="SAM" id="MobiDB-lite"/>
    </source>
</evidence>
<dbReference type="GO" id="GO:0046513">
    <property type="term" value="P:ceramide biosynthetic process"/>
    <property type="evidence" value="ECO:0007669"/>
    <property type="project" value="InterPro"/>
</dbReference>
<organism evidence="13 14">
    <name type="scientific">Pycnoporus cinnabarinus</name>
    <name type="common">Cinnabar-red polypore</name>
    <name type="synonym">Trametes cinnabarina</name>
    <dbReference type="NCBI Taxonomy" id="5643"/>
    <lineage>
        <taxon>Eukaryota</taxon>
        <taxon>Fungi</taxon>
        <taxon>Dikarya</taxon>
        <taxon>Basidiomycota</taxon>
        <taxon>Agaricomycotina</taxon>
        <taxon>Agaricomycetes</taxon>
        <taxon>Polyporales</taxon>
        <taxon>Polyporaceae</taxon>
        <taxon>Trametes</taxon>
    </lineage>
</organism>
<dbReference type="Proteomes" id="UP000029665">
    <property type="component" value="Unassembled WGS sequence"/>
</dbReference>
<keyword evidence="3" id="KW-0808">Transferase</keyword>
<evidence type="ECO:0000313" key="13">
    <source>
        <dbReference type="EMBL" id="CDO71251.1"/>
    </source>
</evidence>
<feature type="transmembrane region" description="Helical" evidence="11">
    <location>
        <begin position="318"/>
        <end position="342"/>
    </location>
</feature>
<evidence type="ECO:0000256" key="8">
    <source>
        <dbReference type="ARBA" id="ARBA00023180"/>
    </source>
</evidence>
<dbReference type="AlphaFoldDB" id="A0A060SAJ0"/>
<feature type="compositionally biased region" description="Basic and acidic residues" evidence="10">
    <location>
        <begin position="13"/>
        <end position="31"/>
    </location>
</feature>
<feature type="compositionally biased region" description="Acidic residues" evidence="10">
    <location>
        <begin position="408"/>
        <end position="424"/>
    </location>
</feature>
<feature type="region of interest" description="Disordered" evidence="10">
    <location>
        <begin position="1"/>
        <end position="60"/>
    </location>
</feature>
<keyword evidence="5" id="KW-0256">Endoplasmic reticulum</keyword>
<comment type="similarity">
    <text evidence="2">Belongs to the sphingosine N-acyltransferase family.</text>
</comment>
<dbReference type="InterPro" id="IPR006634">
    <property type="entry name" value="TLC-dom"/>
</dbReference>
<dbReference type="PANTHER" id="PTHR12560:SF11">
    <property type="entry name" value="CERAMIDE SYNTHASE LAC1-RELATED"/>
    <property type="match status" value="1"/>
</dbReference>
<evidence type="ECO:0000256" key="9">
    <source>
        <dbReference type="PROSITE-ProRule" id="PRU00205"/>
    </source>
</evidence>